<feature type="domain" description="Rhodanese" evidence="8">
    <location>
        <begin position="113"/>
        <end position="205"/>
    </location>
</feature>
<protein>
    <recommendedName>
        <fullName evidence="6">Peptidyl-prolyl cis-trans isomerase</fullName>
        <ecNumber evidence="6">5.2.1.8</ecNumber>
    </recommendedName>
</protein>
<sequence length="207" mass="22886">RIVRVAHILLSNDQTPLADDIEAKLADGAAFEDLARQHSNCGSARRGGELGWLSRGSFFPQFEAAAFAAPVGGVCRATTGRGLHVIKVLEERFQAQIQQMSPEELADLLAAAAAEEVQLIDVREEWEWQTARLPGFRLMPLSRSSEWTADIRQQLQPQRETVVLCHHGVRSMQMAQFLVQNGFTNVKNVTGGIDSYSKTVDPSVPLY</sequence>
<evidence type="ECO:0000256" key="6">
    <source>
        <dbReference type="RuleBase" id="RU363014"/>
    </source>
</evidence>
<dbReference type="PANTHER" id="PTHR43629">
    <property type="entry name" value="PEPTIDYL-PROLYL CIS-TRANS ISOMERASE"/>
    <property type="match status" value="1"/>
</dbReference>
<gene>
    <name evidence="9" type="ORF">Agub_g5249</name>
</gene>
<dbReference type="Gene3D" id="3.40.250.10">
    <property type="entry name" value="Rhodanese-like domain"/>
    <property type="match status" value="1"/>
</dbReference>
<comment type="function">
    <text evidence="4">PPIases accelerate the folding of proteins. It prefers amino acid residues with hydrophobic side chains like leucine and phenylalanine in the P1 position of the peptides substrates.</text>
</comment>
<organism evidence="9 10">
    <name type="scientific">Astrephomene gubernaculifera</name>
    <dbReference type="NCBI Taxonomy" id="47775"/>
    <lineage>
        <taxon>Eukaryota</taxon>
        <taxon>Viridiplantae</taxon>
        <taxon>Chlorophyta</taxon>
        <taxon>core chlorophytes</taxon>
        <taxon>Chlorophyceae</taxon>
        <taxon>CS clade</taxon>
        <taxon>Chlamydomonadales</taxon>
        <taxon>Astrephomenaceae</taxon>
        <taxon>Astrephomene</taxon>
    </lineage>
</organism>
<dbReference type="InterPro" id="IPR036873">
    <property type="entry name" value="Rhodanese-like_dom_sf"/>
</dbReference>
<proteinExistence type="inferred from homology"/>
<evidence type="ECO:0000256" key="1">
    <source>
        <dbReference type="ARBA" id="ARBA00004496"/>
    </source>
</evidence>
<name>A0AAD3DNP0_9CHLO</name>
<dbReference type="PROSITE" id="PS01096">
    <property type="entry name" value="PPIC_PPIASE_1"/>
    <property type="match status" value="1"/>
</dbReference>
<dbReference type="SUPFAM" id="SSF52821">
    <property type="entry name" value="Rhodanese/Cell cycle control phosphatase"/>
    <property type="match status" value="1"/>
</dbReference>
<evidence type="ECO:0000313" key="9">
    <source>
        <dbReference type="EMBL" id="GFR44087.1"/>
    </source>
</evidence>
<dbReference type="Proteomes" id="UP001054857">
    <property type="component" value="Unassembled WGS sequence"/>
</dbReference>
<dbReference type="InterPro" id="IPR046357">
    <property type="entry name" value="PPIase_dom_sf"/>
</dbReference>
<dbReference type="SUPFAM" id="SSF54534">
    <property type="entry name" value="FKBP-like"/>
    <property type="match status" value="1"/>
</dbReference>
<dbReference type="InterPro" id="IPR000297">
    <property type="entry name" value="PPIase_PpiC"/>
</dbReference>
<evidence type="ECO:0000259" key="8">
    <source>
        <dbReference type="PROSITE" id="PS50206"/>
    </source>
</evidence>
<dbReference type="SMART" id="SM00450">
    <property type="entry name" value="RHOD"/>
    <property type="match status" value="1"/>
</dbReference>
<reference evidence="9 10" key="1">
    <citation type="journal article" date="2021" name="Sci. Rep.">
        <title>Genome sequencing of the multicellular alga Astrephomene provides insights into convergent evolution of germ-soma differentiation.</title>
        <authorList>
            <person name="Yamashita S."/>
            <person name="Yamamoto K."/>
            <person name="Matsuzaki R."/>
            <person name="Suzuki S."/>
            <person name="Yamaguchi H."/>
            <person name="Hirooka S."/>
            <person name="Minakuchi Y."/>
            <person name="Miyagishima S."/>
            <person name="Kawachi M."/>
            <person name="Toyoda A."/>
            <person name="Nozaki H."/>
        </authorList>
    </citation>
    <scope>NUCLEOTIDE SEQUENCE [LARGE SCALE GENOMIC DNA]</scope>
    <source>
        <strain evidence="9 10">NIES-4017</strain>
    </source>
</reference>
<dbReference type="PROSITE" id="PS50198">
    <property type="entry name" value="PPIC_PPIASE_2"/>
    <property type="match status" value="1"/>
</dbReference>
<comment type="subcellular location">
    <subcellularLocation>
        <location evidence="1">Cytoplasm</location>
    </subcellularLocation>
</comment>
<dbReference type="GO" id="GO:0003755">
    <property type="term" value="F:peptidyl-prolyl cis-trans isomerase activity"/>
    <property type="evidence" value="ECO:0007669"/>
    <property type="project" value="UniProtKB-UniRule"/>
</dbReference>
<dbReference type="EC" id="5.2.1.8" evidence="6"/>
<dbReference type="InterPro" id="IPR052204">
    <property type="entry name" value="PpiC/parvulin_rotamase"/>
</dbReference>
<evidence type="ECO:0000256" key="4">
    <source>
        <dbReference type="ARBA" id="ARBA00046231"/>
    </source>
</evidence>
<dbReference type="Pfam" id="PF00581">
    <property type="entry name" value="Rhodanese"/>
    <property type="match status" value="1"/>
</dbReference>
<comment type="caution">
    <text evidence="9">The sequence shown here is derived from an EMBL/GenBank/DDBJ whole genome shotgun (WGS) entry which is preliminary data.</text>
</comment>
<comment type="similarity">
    <text evidence="2">Belongs to the PpiC/parvulin rotamase family.</text>
</comment>
<keyword evidence="5 6" id="KW-0413">Isomerase</keyword>
<dbReference type="AlphaFoldDB" id="A0AAD3DNP0"/>
<comment type="catalytic activity">
    <reaction evidence="6">
        <text>[protein]-peptidylproline (omega=180) = [protein]-peptidylproline (omega=0)</text>
        <dbReference type="Rhea" id="RHEA:16237"/>
        <dbReference type="Rhea" id="RHEA-COMP:10747"/>
        <dbReference type="Rhea" id="RHEA-COMP:10748"/>
        <dbReference type="ChEBI" id="CHEBI:83833"/>
        <dbReference type="ChEBI" id="CHEBI:83834"/>
        <dbReference type="EC" id="5.2.1.8"/>
    </reaction>
</comment>
<keyword evidence="3" id="KW-0963">Cytoplasm</keyword>
<feature type="non-terminal residue" evidence="9">
    <location>
        <position position="1"/>
    </location>
</feature>
<evidence type="ECO:0000256" key="2">
    <source>
        <dbReference type="ARBA" id="ARBA00007656"/>
    </source>
</evidence>
<dbReference type="InterPro" id="IPR001763">
    <property type="entry name" value="Rhodanese-like_dom"/>
</dbReference>
<dbReference type="EMBL" id="BMAR01000007">
    <property type="protein sequence ID" value="GFR44087.1"/>
    <property type="molecule type" value="Genomic_DNA"/>
</dbReference>
<dbReference type="GO" id="GO:0005737">
    <property type="term" value="C:cytoplasm"/>
    <property type="evidence" value="ECO:0007669"/>
    <property type="project" value="UniProtKB-SubCell"/>
</dbReference>
<dbReference type="PROSITE" id="PS50206">
    <property type="entry name" value="RHODANESE_3"/>
    <property type="match status" value="1"/>
</dbReference>
<dbReference type="InterPro" id="IPR023058">
    <property type="entry name" value="PPIase_PpiC_CS"/>
</dbReference>
<evidence type="ECO:0000256" key="3">
    <source>
        <dbReference type="ARBA" id="ARBA00022490"/>
    </source>
</evidence>
<dbReference type="PANTHER" id="PTHR43629:SF2">
    <property type="entry name" value="RHODANESE-LIKE_PPIC DOMAIN-CONTAINING PROTEIN 12, CHLOROPLASTIC"/>
    <property type="match status" value="1"/>
</dbReference>
<keyword evidence="5 6" id="KW-0697">Rotamase</keyword>
<evidence type="ECO:0000256" key="5">
    <source>
        <dbReference type="PROSITE-ProRule" id="PRU00278"/>
    </source>
</evidence>
<dbReference type="Gene3D" id="3.10.50.40">
    <property type="match status" value="1"/>
</dbReference>
<keyword evidence="10" id="KW-1185">Reference proteome</keyword>
<feature type="domain" description="PpiC" evidence="7">
    <location>
        <begin position="1"/>
        <end position="90"/>
    </location>
</feature>
<evidence type="ECO:0000259" key="7">
    <source>
        <dbReference type="PROSITE" id="PS50198"/>
    </source>
</evidence>
<accession>A0AAD3DNP0</accession>
<evidence type="ECO:0000313" key="10">
    <source>
        <dbReference type="Proteomes" id="UP001054857"/>
    </source>
</evidence>
<dbReference type="Pfam" id="PF13616">
    <property type="entry name" value="Rotamase_3"/>
    <property type="match status" value="1"/>
</dbReference>